<dbReference type="PANTHER" id="PTHR10668">
    <property type="entry name" value="PHYTOENE DEHYDROGENASE"/>
    <property type="match status" value="1"/>
</dbReference>
<keyword evidence="4" id="KW-1133">Transmembrane helix</keyword>
<dbReference type="SUPFAM" id="SSF51905">
    <property type="entry name" value="FAD/NAD(P)-binding domain"/>
    <property type="match status" value="1"/>
</dbReference>
<keyword evidence="4" id="KW-0812">Transmembrane</keyword>
<protein>
    <recommendedName>
        <fullName evidence="3">Pyridine nucleotide-disulfide oxidoreductase domain-containing protein 2</fullName>
    </recommendedName>
</protein>
<evidence type="ECO:0000259" key="5">
    <source>
        <dbReference type="Pfam" id="PF01593"/>
    </source>
</evidence>
<dbReference type="Pfam" id="PF01593">
    <property type="entry name" value="Amino_oxidase"/>
    <property type="match status" value="1"/>
</dbReference>
<dbReference type="InterPro" id="IPR036188">
    <property type="entry name" value="FAD/NAD-bd_sf"/>
</dbReference>
<evidence type="ECO:0000313" key="7">
    <source>
        <dbReference type="Proteomes" id="UP000267035"/>
    </source>
</evidence>
<dbReference type="InterPro" id="IPR002937">
    <property type="entry name" value="Amino_oxidase"/>
</dbReference>
<dbReference type="PANTHER" id="PTHR10668:SF105">
    <property type="entry name" value="DEHYDROGENASE-RELATED"/>
    <property type="match status" value="1"/>
</dbReference>
<evidence type="ECO:0000256" key="1">
    <source>
        <dbReference type="ARBA" id="ARBA00037217"/>
    </source>
</evidence>
<evidence type="ECO:0000313" key="6">
    <source>
        <dbReference type="EMBL" id="RMX02083.1"/>
    </source>
</evidence>
<comment type="caution">
    <text evidence="6">The sequence shown here is derived from an EMBL/GenBank/DDBJ whole genome shotgun (WGS) entry which is preliminary data.</text>
</comment>
<evidence type="ECO:0000256" key="4">
    <source>
        <dbReference type="SAM" id="Phobius"/>
    </source>
</evidence>
<dbReference type="AlphaFoldDB" id="A0A3M6QG68"/>
<dbReference type="RefSeq" id="WP_122253352.1">
    <property type="nucleotide sequence ID" value="NZ_RDQL01000002.1"/>
</dbReference>
<evidence type="ECO:0000256" key="2">
    <source>
        <dbReference type="ARBA" id="ARBA00038825"/>
    </source>
</evidence>
<dbReference type="EMBL" id="RDQL01000002">
    <property type="protein sequence ID" value="RMX02083.1"/>
    <property type="molecule type" value="Genomic_DNA"/>
</dbReference>
<proteinExistence type="predicted"/>
<gene>
    <name evidence="6" type="ORF">EBQ25_02315</name>
</gene>
<comment type="subunit">
    <text evidence="2">Interacts with COX5B; this interaction may contribute to localize PYROXD2 to the inner face of the inner mitochondrial membrane.</text>
</comment>
<keyword evidence="4" id="KW-0472">Membrane</keyword>
<evidence type="ECO:0000256" key="3">
    <source>
        <dbReference type="ARBA" id="ARBA00040298"/>
    </source>
</evidence>
<keyword evidence="7" id="KW-1185">Reference proteome</keyword>
<dbReference type="GO" id="GO:0016491">
    <property type="term" value="F:oxidoreductase activity"/>
    <property type="evidence" value="ECO:0007669"/>
    <property type="project" value="InterPro"/>
</dbReference>
<dbReference type="Gene3D" id="3.50.50.60">
    <property type="entry name" value="FAD/NAD(P)-binding domain"/>
    <property type="match status" value="2"/>
</dbReference>
<organism evidence="6 7">
    <name type="scientific">Allofranklinella schreckenbergeri</name>
    <dbReference type="NCBI Taxonomy" id="1076744"/>
    <lineage>
        <taxon>Bacteria</taxon>
        <taxon>Pseudomonadati</taxon>
        <taxon>Pseudomonadota</taxon>
        <taxon>Betaproteobacteria</taxon>
        <taxon>Burkholderiales</taxon>
        <taxon>Comamonadaceae</taxon>
        <taxon>Allofranklinella</taxon>
    </lineage>
</organism>
<dbReference type="Proteomes" id="UP000267035">
    <property type="component" value="Unassembled WGS sequence"/>
</dbReference>
<name>A0A3M6QG68_9BURK</name>
<feature type="domain" description="Amine oxidase" evidence="5">
    <location>
        <begin position="31"/>
        <end position="354"/>
    </location>
</feature>
<comment type="function">
    <text evidence="1">Probable oxidoreductase that may play a role as regulator of mitochondrial function.</text>
</comment>
<accession>A0A3M6QG68</accession>
<sequence>MNTAKQAKDSSSANAGQDADIVFVGSGLNSLAAAALLAVRGKRVRVLERNDRLGGCIRTEELFPGYQHEVFSSWHPLFAGSPAYAELKPHLAQEGLEMLACDYSTGWVHPDGRGLALKQDLADAAKRLDALQPGDGKALQEMAGRLFGQDAALTFGLLGKPLYSRAMLWLLFSQWRQRGLDGLMEFAGGALESFRRWSQRSFQSDATRALIAPWTLHSGLGPDEASSALIGKLTFAAVVSGGMPVIQGGGSQLVAALARIIEKHGGSLHTQTHVERIVLDGNGARARATGVQSADGQTWAARQAVVCNVTPNQLYGHLLPDAPPAVQQRAQAYRFGRGCMQIHFALRAKPQWCEPELLHVPLVHLTESMEQVCLSVTQANNGLLPQRPTLAIGQPVAVDATRAPQGGWILWIQMQEMPTQLKGDAAGEIATPADGRWNEAVREAFADRVQARLEGVMPGLGELIVGRRAYSPADLEALNCNLVGGDPYSGICSPDQFFWLRPFAGTHGARGHQTPVGNVFHIGASTHPGPGLGAGSGYAVAQRLAGK</sequence>
<feature type="transmembrane region" description="Helical" evidence="4">
    <location>
        <begin position="21"/>
        <end position="39"/>
    </location>
</feature>
<reference evidence="6 7" key="1">
    <citation type="submission" date="2018-10" db="EMBL/GenBank/DDBJ databases">
        <title>Comamonadaceae CDC group NO-1 genome sequencing and assembly.</title>
        <authorList>
            <person name="Bernier A.-M."/>
            <person name="Bernard K."/>
        </authorList>
    </citation>
    <scope>NUCLEOTIDE SEQUENCE [LARGE SCALE GENOMIC DNA]</scope>
    <source>
        <strain evidence="6 7">NML161473</strain>
    </source>
</reference>